<protein>
    <submittedName>
        <fullName evidence="1">Uncharacterized protein</fullName>
    </submittedName>
</protein>
<comment type="caution">
    <text evidence="1">The sequence shown here is derived from an EMBL/GenBank/DDBJ whole genome shotgun (WGS) entry which is preliminary data.</text>
</comment>
<evidence type="ECO:0000313" key="1">
    <source>
        <dbReference type="EMBL" id="GIF07758.1"/>
    </source>
</evidence>
<accession>A0A919NB97</accession>
<sequence>MRLKGLSRSVIRKRLRWLACRRVRRWTLMSQGRRQFTGKVRSLPGWQVWDLVYRHGVVVVCGVGELVCGWHWQAGFWQSFA</sequence>
<gene>
    <name evidence="1" type="ORF">Asi03nite_52960</name>
</gene>
<dbReference type="Proteomes" id="UP000629619">
    <property type="component" value="Unassembled WGS sequence"/>
</dbReference>
<organism evidence="1 2">
    <name type="scientific">Actinoplanes siamensis</name>
    <dbReference type="NCBI Taxonomy" id="1223317"/>
    <lineage>
        <taxon>Bacteria</taxon>
        <taxon>Bacillati</taxon>
        <taxon>Actinomycetota</taxon>
        <taxon>Actinomycetes</taxon>
        <taxon>Micromonosporales</taxon>
        <taxon>Micromonosporaceae</taxon>
        <taxon>Actinoplanes</taxon>
    </lineage>
</organism>
<dbReference type="AlphaFoldDB" id="A0A919NB97"/>
<name>A0A919NB97_9ACTN</name>
<proteinExistence type="predicted"/>
<evidence type="ECO:0000313" key="2">
    <source>
        <dbReference type="Proteomes" id="UP000629619"/>
    </source>
</evidence>
<keyword evidence="2" id="KW-1185">Reference proteome</keyword>
<reference evidence="1" key="1">
    <citation type="submission" date="2021-01" db="EMBL/GenBank/DDBJ databases">
        <title>Whole genome shotgun sequence of Actinoplanes siamensis NBRC 109076.</title>
        <authorList>
            <person name="Komaki H."/>
            <person name="Tamura T."/>
        </authorList>
    </citation>
    <scope>NUCLEOTIDE SEQUENCE</scope>
    <source>
        <strain evidence="1">NBRC 109076</strain>
    </source>
</reference>
<dbReference type="EMBL" id="BOMW01000053">
    <property type="protein sequence ID" value="GIF07758.1"/>
    <property type="molecule type" value="Genomic_DNA"/>
</dbReference>